<dbReference type="PANTHER" id="PTHR45184:SF1">
    <property type="entry name" value="DNAJ PROTEIN ERDJ3A"/>
    <property type="match status" value="1"/>
</dbReference>
<dbReference type="InterPro" id="IPR036249">
    <property type="entry name" value="Thioredoxin-like_sf"/>
</dbReference>
<dbReference type="PANTHER" id="PTHR45184">
    <property type="entry name" value="DNAJ PROTEIN ERDJ3A"/>
    <property type="match status" value="1"/>
</dbReference>
<reference evidence="1" key="1">
    <citation type="submission" date="2021-02" db="EMBL/GenBank/DDBJ databases">
        <authorList>
            <person name="Dougan E. K."/>
            <person name="Rhodes N."/>
            <person name="Thang M."/>
            <person name="Chan C."/>
        </authorList>
    </citation>
    <scope>NUCLEOTIDE SEQUENCE</scope>
</reference>
<dbReference type="EMBL" id="CAJNDS010000203">
    <property type="protein sequence ID" value="CAE7027785.1"/>
    <property type="molecule type" value="Genomic_DNA"/>
</dbReference>
<dbReference type="Proteomes" id="UP000604046">
    <property type="component" value="Unassembled WGS sequence"/>
</dbReference>
<proteinExistence type="predicted"/>
<dbReference type="AlphaFoldDB" id="A0A812IA49"/>
<accession>A0A812IA49</accession>
<comment type="caution">
    <text evidence="1">The sequence shown here is derived from an EMBL/GenBank/DDBJ whole genome shotgun (WGS) entry which is preliminary data.</text>
</comment>
<dbReference type="InterPro" id="IPR052842">
    <property type="entry name" value="ER_Co-chaperone"/>
</dbReference>
<evidence type="ECO:0000313" key="2">
    <source>
        <dbReference type="Proteomes" id="UP000604046"/>
    </source>
</evidence>
<name>A0A812IA49_9DINO</name>
<organism evidence="1 2">
    <name type="scientific">Symbiodinium natans</name>
    <dbReference type="NCBI Taxonomy" id="878477"/>
    <lineage>
        <taxon>Eukaryota</taxon>
        <taxon>Sar</taxon>
        <taxon>Alveolata</taxon>
        <taxon>Dinophyceae</taxon>
        <taxon>Suessiales</taxon>
        <taxon>Symbiodiniaceae</taxon>
        <taxon>Symbiodinium</taxon>
    </lineage>
</organism>
<evidence type="ECO:0000313" key="1">
    <source>
        <dbReference type="EMBL" id="CAE7027785.1"/>
    </source>
</evidence>
<dbReference type="Gene3D" id="3.40.30.10">
    <property type="entry name" value="Glutaredoxin"/>
    <property type="match status" value="2"/>
</dbReference>
<sequence length="756" mass="83902">MKQQPSSIMLHRLGIRKAPTSSNSRCRLTVTRIAQEVDEDGALTECRLKTLVLDEVPEPTPAFLSPGERPSSFRAKQAEVWYAALSEFQELDAPDVVMKVTFRTQAGSPEASAVTLRACTIGSDAEVELAHGSLEEVELSEQAVVAQFVQLHCQTLPPERLHDPSSRFTMSRWLLAAAVPSLVTGKVVIEAMEHDIMQIQASTFDGIISKFRDSSVSSLWFFKDDSKEDGKFLDEYNKVASDMKGMAKVCAINCKEYSVFCDKQGVKETPTVMIYPPNPVPAFKLEGKLEGKAVFNKLAKFMPDQTEKLTKDNVDKFLTTDVTKPKALLFSNKKSVPLMWKALSSETVFKRTVKFGFVTEDQSDIVQRFKVKKFPTVLIQQGAKGEKKDTYPGEFNFLALKDWVNLHSESGMGDKVTSPGGAKEETAEEAKPWLVQEVPELTVKSHQDVCFKGEGLCVIFLKDGEASQAEIDMLTGLSKKYTSQLSDRGAKMKWMWMNLNVEKAYKDLFKPAQLPSAAVFNPHKRLRFTLLDHGEEGEVKGDVQGIEKLLDKVLGGDARFTMVPGQKLPAWAQREAAAGKKAQTLRAGSGAVRHSQCRDFRRFWEGSDSGRNVIGKEGCEFCHSIEFALKRMSAVQIVRRLEKRVRASLLLTATVARSSKQEHVPRHLHLTNAVSYLLRSYLLSSVLAGCLKAAKESRAVKVRFNQDGVMSNQFILRSRGRQLLCEALVCPAAEQVLNGPGANQAQSMPASESMGC</sequence>
<evidence type="ECO:0008006" key="3">
    <source>
        <dbReference type="Google" id="ProtNLM"/>
    </source>
</evidence>
<dbReference type="CDD" id="cd02961">
    <property type="entry name" value="PDI_a_family"/>
    <property type="match status" value="1"/>
</dbReference>
<protein>
    <recommendedName>
        <fullName evidence="3">Thioredoxin domain-containing protein</fullName>
    </recommendedName>
</protein>
<keyword evidence="2" id="KW-1185">Reference proteome</keyword>
<dbReference type="OrthoDB" id="427280at2759"/>
<gene>
    <name evidence="1" type="ORF">SNAT2548_LOCUS3358</name>
</gene>
<dbReference type="SUPFAM" id="SSF52833">
    <property type="entry name" value="Thioredoxin-like"/>
    <property type="match status" value="2"/>
</dbReference>